<reference evidence="1" key="1">
    <citation type="journal article" date="2020" name="Nature">
        <title>Giant virus diversity and host interactions through global metagenomics.</title>
        <authorList>
            <person name="Schulz F."/>
            <person name="Roux S."/>
            <person name="Paez-Espino D."/>
            <person name="Jungbluth S."/>
            <person name="Walsh D.A."/>
            <person name="Denef V.J."/>
            <person name="McMahon K.D."/>
            <person name="Konstantinidis K.T."/>
            <person name="Eloe-Fadrosh E.A."/>
            <person name="Kyrpides N.C."/>
            <person name="Woyke T."/>
        </authorList>
    </citation>
    <scope>NUCLEOTIDE SEQUENCE</scope>
    <source>
        <strain evidence="1">GVMAG-M-3300001351-8</strain>
    </source>
</reference>
<organism evidence="1">
    <name type="scientific">viral metagenome</name>
    <dbReference type="NCBI Taxonomy" id="1070528"/>
    <lineage>
        <taxon>unclassified sequences</taxon>
        <taxon>metagenomes</taxon>
        <taxon>organismal metagenomes</taxon>
    </lineage>
</organism>
<protein>
    <submittedName>
        <fullName evidence="1">Uncharacterized protein</fullName>
    </submittedName>
</protein>
<proteinExistence type="predicted"/>
<dbReference type="InterPro" id="IPR015943">
    <property type="entry name" value="WD40/YVTN_repeat-like_dom_sf"/>
</dbReference>
<dbReference type="InterPro" id="IPR011048">
    <property type="entry name" value="Haem_d1_sf"/>
</dbReference>
<dbReference type="EMBL" id="MN738863">
    <property type="protein sequence ID" value="QHT28666.1"/>
    <property type="molecule type" value="Genomic_DNA"/>
</dbReference>
<dbReference type="AlphaFoldDB" id="A0A6C0EHK5"/>
<sequence length="186" mass="20104">MYVTNYQTGTVSVIDTETNKVTNTITVGIGIVHIAFDSVNNRMYVANSSPGTVSVIDTKTNKVTNIITVGTGVQGMAFDSAKNRMYVVNYTDGTVLVIGTLDEEDEEDGINILEEAVIVAAAATTTTITADHLKKTKNITNNIEVKIYGGIMGFCFGKAYTKLTSKSANIKRIVLESFLVTDLIKF</sequence>
<accession>A0A6C0EHK5</accession>
<dbReference type="PANTHER" id="PTHR47197">
    <property type="entry name" value="PROTEIN NIRF"/>
    <property type="match status" value="1"/>
</dbReference>
<dbReference type="NCBIfam" id="TIGR02276">
    <property type="entry name" value="beta_rpt_yvtn"/>
    <property type="match status" value="2"/>
</dbReference>
<dbReference type="PANTHER" id="PTHR47197:SF3">
    <property type="entry name" value="DIHYDRO-HEME D1 DEHYDROGENASE"/>
    <property type="match status" value="1"/>
</dbReference>
<evidence type="ECO:0000313" key="1">
    <source>
        <dbReference type="EMBL" id="QHT28666.1"/>
    </source>
</evidence>
<dbReference type="SUPFAM" id="SSF51004">
    <property type="entry name" value="C-terminal (heme d1) domain of cytochrome cd1-nitrite reductase"/>
    <property type="match status" value="1"/>
</dbReference>
<dbReference type="InterPro" id="IPR011964">
    <property type="entry name" value="YVTN_b-propeller_repeat"/>
</dbReference>
<dbReference type="InterPro" id="IPR051200">
    <property type="entry name" value="Host-pathogen_enzymatic-act"/>
</dbReference>
<dbReference type="Gene3D" id="2.130.10.10">
    <property type="entry name" value="YVTN repeat-like/Quinoprotein amine dehydrogenase"/>
    <property type="match status" value="1"/>
</dbReference>
<name>A0A6C0EHK5_9ZZZZ</name>